<evidence type="ECO:0000313" key="5">
    <source>
        <dbReference type="Proteomes" id="UP000020218"/>
    </source>
</evidence>
<sequence length="546" mass="59054">MPGDGWRRPLARDIGSFPSATSRAGKRGATACRKIVSRRLRNGLDCVLLADCRADPMTPSPLRSLVLLLLLLFLGGCASRPVNPPLAEADPHAGYRFQVRHEQYGKGRENLVILAFSGGGTRAAAFSYGVLEFLRRTEVVGKQGQTVRLLDAVDVITGVSGGSFTALAYGLYGERLFAEYEQRFLKRDVQGEIIARVLSPKNWGALWSLGWGRSELAAELYDEILFEGATFGDLDRGRGPLILASATDISTGARFVFNQNTFDIICSELNAVRLSRAAAASSAVPVVLSPVTINNYGGTCRTQLPPWVKVFTDAAEPPRPAARAIRSLRDLQGFGDGAHRPFLHLVDGGVSDNVGMRAVLDALEISQALHEAGAPTPLDGIRRVIVFIVNSLSSPPTDWDESESPPGTVSILLKSAGVPIDRYSYEAVELLRDMAARWKTLRLIGQSSAMAANRDPAVAAALRVPEAEIYAIDVSFGELHDQEEVAYLNAQPTSFVLPDEAVDRLRAAAGRIIMDSPEFQRLLRDVGARIVPDPQRPQAATGTTTK</sequence>
<dbReference type="InterPro" id="IPR002641">
    <property type="entry name" value="PNPLA_dom"/>
</dbReference>
<dbReference type="PROSITE" id="PS51635">
    <property type="entry name" value="PNPLA"/>
    <property type="match status" value="1"/>
</dbReference>
<comment type="caution">
    <text evidence="2">Lacks conserved residue(s) required for the propagation of feature annotation.</text>
</comment>
<dbReference type="STRING" id="1454001.AW08_00481"/>
<dbReference type="Proteomes" id="UP000020218">
    <property type="component" value="Unassembled WGS sequence"/>
</dbReference>
<keyword evidence="1" id="KW-0443">Lipid metabolism</keyword>
<proteinExistence type="predicted"/>
<evidence type="ECO:0000313" key="4">
    <source>
        <dbReference type="EMBL" id="EXI69273.1"/>
    </source>
</evidence>
<evidence type="ECO:0000259" key="3">
    <source>
        <dbReference type="PROSITE" id="PS51635"/>
    </source>
</evidence>
<protein>
    <submittedName>
        <fullName evidence="4">Patatin</fullName>
    </submittedName>
</protein>
<name>A0A011MH94_9PROT</name>
<dbReference type="PATRIC" id="fig|1454001.3.peg.445"/>
<accession>A0A011MH94</accession>
<dbReference type="Pfam" id="PF01734">
    <property type="entry name" value="Patatin"/>
    <property type="match status" value="1"/>
</dbReference>
<reference evidence="4" key="1">
    <citation type="submission" date="2014-02" db="EMBL/GenBank/DDBJ databases">
        <title>Expanding our view of genomic diversity in Candidatus Accumulibacter clades.</title>
        <authorList>
            <person name="Skennerton C.T."/>
            <person name="Barr J.J."/>
            <person name="Slater F.R."/>
            <person name="Bond P.L."/>
            <person name="Tyson G.W."/>
        </authorList>
    </citation>
    <scope>NUCLEOTIDE SEQUENCE [LARGE SCALE GENOMIC DNA]</scope>
</reference>
<evidence type="ECO:0000256" key="2">
    <source>
        <dbReference type="PROSITE-ProRule" id="PRU01161"/>
    </source>
</evidence>
<feature type="short sequence motif" description="GXSXG" evidence="2">
    <location>
        <begin position="158"/>
        <end position="162"/>
    </location>
</feature>
<keyword evidence="5" id="KW-1185">Reference proteome</keyword>
<dbReference type="Gene3D" id="3.40.1090.10">
    <property type="entry name" value="Cytosolic phospholipase A2 catalytic domain"/>
    <property type="match status" value="2"/>
</dbReference>
<dbReference type="AlphaFoldDB" id="A0A011MH94"/>
<dbReference type="GO" id="GO:0006629">
    <property type="term" value="P:lipid metabolic process"/>
    <property type="evidence" value="ECO:0007669"/>
    <property type="project" value="UniProtKB-KW"/>
</dbReference>
<comment type="caution">
    <text evidence="4">The sequence shown here is derived from an EMBL/GenBank/DDBJ whole genome shotgun (WGS) entry which is preliminary data.</text>
</comment>
<dbReference type="InterPro" id="IPR016035">
    <property type="entry name" value="Acyl_Trfase/lysoPLipase"/>
</dbReference>
<evidence type="ECO:0000256" key="1">
    <source>
        <dbReference type="ARBA" id="ARBA00023098"/>
    </source>
</evidence>
<gene>
    <name evidence="4" type="ORF">AW08_00481</name>
</gene>
<organism evidence="4 5">
    <name type="scientific">Candidatus Accumulibacter adjunctus</name>
    <dbReference type="NCBI Taxonomy" id="1454001"/>
    <lineage>
        <taxon>Bacteria</taxon>
        <taxon>Pseudomonadati</taxon>
        <taxon>Pseudomonadota</taxon>
        <taxon>Betaproteobacteria</taxon>
        <taxon>Candidatus Accumulibacter</taxon>
    </lineage>
</organism>
<dbReference type="EMBL" id="JFAX01000002">
    <property type="protein sequence ID" value="EXI69273.1"/>
    <property type="molecule type" value="Genomic_DNA"/>
</dbReference>
<dbReference type="SUPFAM" id="SSF52151">
    <property type="entry name" value="FabD/lysophospholipase-like"/>
    <property type="match status" value="1"/>
</dbReference>
<feature type="domain" description="PNPLA" evidence="3">
    <location>
        <begin position="114"/>
        <end position="322"/>
    </location>
</feature>